<evidence type="ECO:0000256" key="3">
    <source>
        <dbReference type="ARBA" id="ARBA00022980"/>
    </source>
</evidence>
<dbReference type="GO" id="GO:0022625">
    <property type="term" value="C:cytosolic large ribosomal subunit"/>
    <property type="evidence" value="ECO:0007669"/>
    <property type="project" value="TreeGrafter"/>
</dbReference>
<accession>A0A1H6AFQ6</accession>
<dbReference type="InterPro" id="IPR020930">
    <property type="entry name" value="Ribosomal_uL5_bac-type"/>
</dbReference>
<feature type="region of interest" description="Disordered" evidence="6">
    <location>
        <begin position="190"/>
        <end position="210"/>
    </location>
</feature>
<feature type="domain" description="Large ribosomal subunit protein bL25 L25" evidence="7">
    <location>
        <begin position="6"/>
        <end position="91"/>
    </location>
</feature>
<dbReference type="PANTHER" id="PTHR33284:SF1">
    <property type="entry name" value="RIBOSOMAL PROTEIN L25_GLN-TRNA SYNTHETASE, ANTI-CODON-BINDING DOMAIN-CONTAINING PROTEIN"/>
    <property type="match status" value="1"/>
</dbReference>
<proteinExistence type="inferred from homology"/>
<dbReference type="RefSeq" id="WP_103938353.1">
    <property type="nucleotide sequence ID" value="NZ_FNVO01000005.1"/>
</dbReference>
<evidence type="ECO:0000256" key="6">
    <source>
        <dbReference type="SAM" id="MobiDB-lite"/>
    </source>
</evidence>
<dbReference type="PANTHER" id="PTHR33284">
    <property type="entry name" value="RIBOSOMAL PROTEIN L25/GLN-TRNA SYNTHETASE, ANTI-CODON-BINDING DOMAIN-CONTAINING PROTEIN"/>
    <property type="match status" value="1"/>
</dbReference>
<dbReference type="OrthoDB" id="5242980at2"/>
<dbReference type="InterPro" id="IPR020057">
    <property type="entry name" value="Ribosomal_bL25_b-dom"/>
</dbReference>
<dbReference type="GO" id="GO:0006412">
    <property type="term" value="P:translation"/>
    <property type="evidence" value="ECO:0007669"/>
    <property type="project" value="UniProtKB-UniRule"/>
</dbReference>
<evidence type="ECO:0000259" key="7">
    <source>
        <dbReference type="Pfam" id="PF01386"/>
    </source>
</evidence>
<comment type="subunit">
    <text evidence="5">Part of the 50S ribosomal subunit; part of the 5S rRNA/L5/L18/L25 subcomplex. Contacts the 5S rRNA. Binds to the 5S rRNA independently of L5 and L18.</text>
</comment>
<evidence type="ECO:0000256" key="4">
    <source>
        <dbReference type="ARBA" id="ARBA00023274"/>
    </source>
</evidence>
<dbReference type="InterPro" id="IPR029751">
    <property type="entry name" value="Ribosomal_L25_dom"/>
</dbReference>
<name>A0A1H6AFQ6_9ACTN</name>
<dbReference type="Proteomes" id="UP000236723">
    <property type="component" value="Unassembled WGS sequence"/>
</dbReference>
<dbReference type="GO" id="GO:0008097">
    <property type="term" value="F:5S rRNA binding"/>
    <property type="evidence" value="ECO:0007669"/>
    <property type="project" value="InterPro"/>
</dbReference>
<dbReference type="NCBIfam" id="NF004131">
    <property type="entry name" value="PRK05618.2-1"/>
    <property type="match status" value="1"/>
</dbReference>
<keyword evidence="4 5" id="KW-0687">Ribonucleoprotein</keyword>
<feature type="domain" description="Large ribosomal subunit protein bL25 beta" evidence="8">
    <location>
        <begin position="99"/>
        <end position="177"/>
    </location>
</feature>
<comment type="similarity">
    <text evidence="5">Belongs to the bacterial ribosomal protein bL25 family. CTC subfamily.</text>
</comment>
<dbReference type="Pfam" id="PF14693">
    <property type="entry name" value="Ribosomal_TL5_C"/>
    <property type="match status" value="1"/>
</dbReference>
<evidence type="ECO:0000313" key="10">
    <source>
        <dbReference type="Proteomes" id="UP000236723"/>
    </source>
</evidence>
<sequence>MSEVRIAAEPRTEFGKGAARRTRRAGKVPAVLYGHGTAPQHITLPGHDLMLALKTPNVLLRVQGLADGDALALPKDVQRDPIKGFLEHVDLLLVKRGEKVTVEIPVNAVGDVVAGGRLEQPVIQLAVEAEATHIPEAVEVDITGLEVGASLLAGDLKLPSGADLAADADTLILQIVDATVATGEVAEAETAEAAEGAEPAAEAGEGTSAE</sequence>
<dbReference type="SUPFAM" id="SSF50715">
    <property type="entry name" value="Ribosomal protein L25-like"/>
    <property type="match status" value="1"/>
</dbReference>
<dbReference type="InterPro" id="IPR037121">
    <property type="entry name" value="Ribosomal_bL25_C"/>
</dbReference>
<comment type="function">
    <text evidence="5">This is one of the proteins that binds to the 5S RNA in the ribosome where it forms part of the central protuberance.</text>
</comment>
<reference evidence="10" key="1">
    <citation type="submission" date="2016-10" db="EMBL/GenBank/DDBJ databases">
        <authorList>
            <person name="Varghese N."/>
            <person name="Submissions S."/>
        </authorList>
    </citation>
    <scope>NUCLEOTIDE SEQUENCE [LARGE SCALE GENOMIC DNA]</scope>
    <source>
        <strain evidence="10">DSM 43163</strain>
    </source>
</reference>
<dbReference type="Gene3D" id="2.40.240.10">
    <property type="entry name" value="Ribosomal Protein L25, Chain P"/>
    <property type="match status" value="1"/>
</dbReference>
<dbReference type="CDD" id="cd00495">
    <property type="entry name" value="Ribosomal_L25_TL5_CTC"/>
    <property type="match status" value="1"/>
</dbReference>
<dbReference type="HAMAP" id="MF_01334">
    <property type="entry name" value="Ribosomal_bL25_CTC"/>
    <property type="match status" value="1"/>
</dbReference>
<dbReference type="InterPro" id="IPR020056">
    <property type="entry name" value="Rbsml_bL25/Gln-tRNA_synth_N"/>
</dbReference>
<keyword evidence="3 5" id="KW-0689">Ribosomal protein</keyword>
<dbReference type="AlphaFoldDB" id="A0A1H6AFQ6"/>
<dbReference type="InterPro" id="IPR011035">
    <property type="entry name" value="Ribosomal_bL25/Gln-tRNA_synth"/>
</dbReference>
<evidence type="ECO:0000259" key="8">
    <source>
        <dbReference type="Pfam" id="PF14693"/>
    </source>
</evidence>
<dbReference type="GO" id="GO:0003735">
    <property type="term" value="F:structural constituent of ribosome"/>
    <property type="evidence" value="ECO:0007669"/>
    <property type="project" value="InterPro"/>
</dbReference>
<dbReference type="NCBIfam" id="TIGR00731">
    <property type="entry name" value="bL25_bact_ctc"/>
    <property type="match status" value="1"/>
</dbReference>
<feature type="compositionally biased region" description="Low complexity" evidence="6">
    <location>
        <begin position="193"/>
        <end position="210"/>
    </location>
</feature>
<keyword evidence="1 5" id="KW-0699">rRNA-binding</keyword>
<protein>
    <recommendedName>
        <fullName evidence="5">Large ribosomal subunit protein bL25</fullName>
    </recommendedName>
    <alternativeName>
        <fullName evidence="5">General stress protein CTC</fullName>
    </alternativeName>
</protein>
<keyword evidence="2 5" id="KW-0694">RNA-binding</keyword>
<organism evidence="9 10">
    <name type="scientific">Thermomonospora echinospora</name>
    <dbReference type="NCBI Taxonomy" id="1992"/>
    <lineage>
        <taxon>Bacteria</taxon>
        <taxon>Bacillati</taxon>
        <taxon>Actinomycetota</taxon>
        <taxon>Actinomycetes</taxon>
        <taxon>Streptosporangiales</taxon>
        <taxon>Thermomonosporaceae</taxon>
        <taxon>Thermomonospora</taxon>
    </lineage>
</organism>
<evidence type="ECO:0000256" key="5">
    <source>
        <dbReference type="HAMAP-Rule" id="MF_01334"/>
    </source>
</evidence>
<evidence type="ECO:0000256" key="1">
    <source>
        <dbReference type="ARBA" id="ARBA00022730"/>
    </source>
</evidence>
<dbReference type="InterPro" id="IPR001021">
    <property type="entry name" value="Ribosomal_bL25_long"/>
</dbReference>
<evidence type="ECO:0000313" key="9">
    <source>
        <dbReference type="EMBL" id="SEG47080.1"/>
    </source>
</evidence>
<keyword evidence="10" id="KW-1185">Reference proteome</keyword>
<dbReference type="EMBL" id="FNVO01000005">
    <property type="protein sequence ID" value="SEG47080.1"/>
    <property type="molecule type" value="Genomic_DNA"/>
</dbReference>
<evidence type="ECO:0000256" key="2">
    <source>
        <dbReference type="ARBA" id="ARBA00022884"/>
    </source>
</evidence>
<dbReference type="Pfam" id="PF01386">
    <property type="entry name" value="Ribosomal_L25p"/>
    <property type="match status" value="1"/>
</dbReference>
<dbReference type="Gene3D" id="2.170.120.20">
    <property type="entry name" value="Ribosomal protein L25, beta domain"/>
    <property type="match status" value="1"/>
</dbReference>
<gene>
    <name evidence="5" type="primary">rplY</name>
    <name evidence="5" type="synonym">ctc</name>
    <name evidence="9" type="ORF">SAMN04489712_105399</name>
</gene>